<protein>
    <submittedName>
        <fullName evidence="2">Uncharacterized protein</fullName>
    </submittedName>
</protein>
<evidence type="ECO:0000313" key="3">
    <source>
        <dbReference type="Proteomes" id="UP000053201"/>
    </source>
</evidence>
<dbReference type="EMBL" id="KQ257468">
    <property type="protein sequence ID" value="KNC96588.1"/>
    <property type="molecule type" value="Genomic_DNA"/>
</dbReference>
<accession>A0A0L0H7C1</accession>
<sequence>MADSAIQQPQVKLKLKVGTRPQLPSDASFPQPRKLVSETVIPDQLNLPNSVSQTASLTDDAAASPRTDDSSSLGRPPAYVRGRGHTKRKKREPPPPADPDAMRVALHAALGGGSSKKAYTWTSDRGSSPAPAKPPQTFSKSPDPPAPNYTDAIYIPNVDERGRTRQTVVKQNEEVESKLSPTQSTSPRSTVPTGAEFQHDANGQSRPSVANAERQIKAPAQKPPKKKKAPTKKKGDLTGEGYMALTPYGRSPAGSSHISSASHHPGKPPILLGKDVKVRPWTRDRLVLPTLTGHSLELPVWRPASRDGASPQNPGQA</sequence>
<keyword evidence="3" id="KW-1185">Reference proteome</keyword>
<proteinExistence type="predicted"/>
<feature type="compositionally biased region" description="Basic residues" evidence="1">
    <location>
        <begin position="82"/>
        <end position="91"/>
    </location>
</feature>
<gene>
    <name evidence="2" type="ORF">SPPG_08172</name>
</gene>
<dbReference type="Proteomes" id="UP000053201">
    <property type="component" value="Unassembled WGS sequence"/>
</dbReference>
<evidence type="ECO:0000313" key="2">
    <source>
        <dbReference type="EMBL" id="KNC96588.1"/>
    </source>
</evidence>
<feature type="compositionally biased region" description="Polar residues" evidence="1">
    <location>
        <begin position="1"/>
        <end position="10"/>
    </location>
</feature>
<feature type="compositionally biased region" description="Basic residues" evidence="1">
    <location>
        <begin position="223"/>
        <end position="232"/>
    </location>
</feature>
<feature type="compositionally biased region" description="Polar residues" evidence="1">
    <location>
        <begin position="179"/>
        <end position="192"/>
    </location>
</feature>
<dbReference type="VEuPathDB" id="FungiDB:SPPG_08172"/>
<dbReference type="AlphaFoldDB" id="A0A0L0H7C1"/>
<evidence type="ECO:0000256" key="1">
    <source>
        <dbReference type="SAM" id="MobiDB-lite"/>
    </source>
</evidence>
<reference evidence="2 3" key="1">
    <citation type="submission" date="2009-08" db="EMBL/GenBank/DDBJ databases">
        <title>The Genome Sequence of Spizellomyces punctatus strain DAOM BR117.</title>
        <authorList>
            <consortium name="The Broad Institute Genome Sequencing Platform"/>
            <person name="Russ C."/>
            <person name="Cuomo C."/>
            <person name="Shea T."/>
            <person name="Young S.K."/>
            <person name="Zeng Q."/>
            <person name="Koehrsen M."/>
            <person name="Haas B."/>
            <person name="Borodovsky M."/>
            <person name="Guigo R."/>
            <person name="Alvarado L."/>
            <person name="Berlin A."/>
            <person name="Bochicchio J."/>
            <person name="Borenstein D."/>
            <person name="Chapman S."/>
            <person name="Chen Z."/>
            <person name="Engels R."/>
            <person name="Freedman E."/>
            <person name="Gellesch M."/>
            <person name="Goldberg J."/>
            <person name="Griggs A."/>
            <person name="Gujja S."/>
            <person name="Heiman D."/>
            <person name="Hepburn T."/>
            <person name="Howarth C."/>
            <person name="Jen D."/>
            <person name="Larson L."/>
            <person name="Lewis B."/>
            <person name="Mehta T."/>
            <person name="Park D."/>
            <person name="Pearson M."/>
            <person name="Roberts A."/>
            <person name="Saif S."/>
            <person name="Shenoy N."/>
            <person name="Sisk P."/>
            <person name="Stolte C."/>
            <person name="Sykes S."/>
            <person name="Thomson T."/>
            <person name="Walk T."/>
            <person name="White J."/>
            <person name="Yandava C."/>
            <person name="Burger G."/>
            <person name="Gray M.W."/>
            <person name="Holland P.W.H."/>
            <person name="King N."/>
            <person name="Lang F.B.F."/>
            <person name="Roger A.J."/>
            <person name="Ruiz-Trillo I."/>
            <person name="Lander E."/>
            <person name="Nusbaum C."/>
        </authorList>
    </citation>
    <scope>NUCLEOTIDE SEQUENCE [LARGE SCALE GENOMIC DNA]</scope>
    <source>
        <strain evidence="2 3">DAOM BR117</strain>
    </source>
</reference>
<feature type="compositionally biased region" description="Polar residues" evidence="1">
    <location>
        <begin position="46"/>
        <end position="57"/>
    </location>
</feature>
<feature type="region of interest" description="Disordered" evidence="1">
    <location>
        <begin position="1"/>
        <end position="273"/>
    </location>
</feature>
<dbReference type="OrthoDB" id="10346229at2759"/>
<organism evidence="2 3">
    <name type="scientific">Spizellomyces punctatus (strain DAOM BR117)</name>
    <dbReference type="NCBI Taxonomy" id="645134"/>
    <lineage>
        <taxon>Eukaryota</taxon>
        <taxon>Fungi</taxon>
        <taxon>Fungi incertae sedis</taxon>
        <taxon>Chytridiomycota</taxon>
        <taxon>Chytridiomycota incertae sedis</taxon>
        <taxon>Chytridiomycetes</taxon>
        <taxon>Spizellomycetales</taxon>
        <taxon>Spizellomycetaceae</taxon>
        <taxon>Spizellomyces</taxon>
    </lineage>
</organism>
<dbReference type="InParanoid" id="A0A0L0H7C1"/>
<dbReference type="RefSeq" id="XP_016604628.1">
    <property type="nucleotide sequence ID" value="XM_016756330.1"/>
</dbReference>
<feature type="compositionally biased region" description="Low complexity" evidence="1">
    <location>
        <begin position="251"/>
        <end position="263"/>
    </location>
</feature>
<name>A0A0L0H7C1_SPIPD</name>
<dbReference type="GeneID" id="27691349"/>